<evidence type="ECO:0000313" key="2">
    <source>
        <dbReference type="Proteomes" id="UP000814243"/>
    </source>
</evidence>
<dbReference type="AlphaFoldDB" id="A0A922MI50"/>
<comment type="caution">
    <text evidence="1">The sequence shown here is derived from an EMBL/GenBank/DDBJ whole genome shotgun (WGS) entry which is preliminary data.</text>
</comment>
<organism evidence="1 2">
    <name type="scientific">Spodoptera exigua</name>
    <name type="common">Beet armyworm</name>
    <name type="synonym">Noctua fulgens</name>
    <dbReference type="NCBI Taxonomy" id="7107"/>
    <lineage>
        <taxon>Eukaryota</taxon>
        <taxon>Metazoa</taxon>
        <taxon>Ecdysozoa</taxon>
        <taxon>Arthropoda</taxon>
        <taxon>Hexapoda</taxon>
        <taxon>Insecta</taxon>
        <taxon>Pterygota</taxon>
        <taxon>Neoptera</taxon>
        <taxon>Endopterygota</taxon>
        <taxon>Lepidoptera</taxon>
        <taxon>Glossata</taxon>
        <taxon>Ditrysia</taxon>
        <taxon>Noctuoidea</taxon>
        <taxon>Noctuidae</taxon>
        <taxon>Amphipyrinae</taxon>
        <taxon>Spodoptera</taxon>
    </lineage>
</organism>
<evidence type="ECO:0000313" key="1">
    <source>
        <dbReference type="EMBL" id="KAH9636834.1"/>
    </source>
</evidence>
<dbReference type="Proteomes" id="UP000814243">
    <property type="component" value="Unassembled WGS sequence"/>
</dbReference>
<sequence>MNNLESLAQKENNEEVFQYGMSFLHAWIRSMECLLHIAYRLDFKKWSCRGDDKEKISLRKSAIQQAFKKECGLLINVVKQGVGTTNDGNTARRFFRDAETTARITGIDKDLIESIHKLLVHGSDIIKHFGAIPIGKLSEEVAEARNKDFRKYRESHSRKVSRTATNEDIIHNLLLSSDPKITSLRPRMVKQNIMVLSPKVKELLLIFPTESDIDFIDVDNLQDSHSDSE</sequence>
<dbReference type="EMBL" id="JACEFF010000474">
    <property type="protein sequence ID" value="KAH9636834.1"/>
    <property type="molecule type" value="Genomic_DNA"/>
</dbReference>
<reference evidence="1" key="1">
    <citation type="journal article" date="2021" name="G3 (Bethesda)">
        <title>Genome and transcriptome analysis of the beet armyworm Spodoptera exigua reveals targets for pest control. .</title>
        <authorList>
            <person name="Simon S."/>
            <person name="Breeschoten T."/>
            <person name="Jansen H.J."/>
            <person name="Dirks R.P."/>
            <person name="Schranz M.E."/>
            <person name="Ros V.I.D."/>
        </authorList>
    </citation>
    <scope>NUCLEOTIDE SEQUENCE</scope>
    <source>
        <strain evidence="1">TB_SE_WUR_2020</strain>
    </source>
</reference>
<name>A0A922MI50_SPOEX</name>
<protein>
    <submittedName>
        <fullName evidence="1">Uncharacterized protein</fullName>
    </submittedName>
</protein>
<gene>
    <name evidence="1" type="ORF">HF086_017077</name>
</gene>
<accession>A0A922MI50</accession>
<proteinExistence type="predicted"/>